<organism evidence="4 5">
    <name type="scientific">Thermanaerosceptrum fracticalcis</name>
    <dbReference type="NCBI Taxonomy" id="1712410"/>
    <lineage>
        <taxon>Bacteria</taxon>
        <taxon>Bacillati</taxon>
        <taxon>Bacillota</taxon>
        <taxon>Clostridia</taxon>
        <taxon>Eubacteriales</taxon>
        <taxon>Peptococcaceae</taxon>
        <taxon>Thermanaerosceptrum</taxon>
    </lineage>
</organism>
<dbReference type="GO" id="GO:0046872">
    <property type="term" value="F:metal ion binding"/>
    <property type="evidence" value="ECO:0007669"/>
    <property type="project" value="UniProtKB-KW"/>
</dbReference>
<dbReference type="Pfam" id="PF07687">
    <property type="entry name" value="M20_dimer"/>
    <property type="match status" value="1"/>
</dbReference>
<dbReference type="NCBIfam" id="TIGR01891">
    <property type="entry name" value="amidohydrolases"/>
    <property type="match status" value="1"/>
</dbReference>
<evidence type="ECO:0000313" key="5">
    <source>
        <dbReference type="Proteomes" id="UP000515847"/>
    </source>
</evidence>
<keyword evidence="1 4" id="KW-0378">Hydrolase</keyword>
<dbReference type="CDD" id="cd03886">
    <property type="entry name" value="M20_Acy1"/>
    <property type="match status" value="1"/>
</dbReference>
<dbReference type="SUPFAM" id="SSF55031">
    <property type="entry name" value="Bacterial exopeptidase dimerisation domain"/>
    <property type="match status" value="1"/>
</dbReference>
<dbReference type="OrthoDB" id="9776731at2"/>
<dbReference type="GO" id="GO:0019877">
    <property type="term" value="P:diaminopimelate biosynthetic process"/>
    <property type="evidence" value="ECO:0007669"/>
    <property type="project" value="UniProtKB-ARBA"/>
</dbReference>
<dbReference type="EMBL" id="CP045798">
    <property type="protein sequence ID" value="QNB46872.1"/>
    <property type="molecule type" value="Genomic_DNA"/>
</dbReference>
<dbReference type="InterPro" id="IPR011650">
    <property type="entry name" value="Peptidase_M20_dimer"/>
</dbReference>
<evidence type="ECO:0000256" key="1">
    <source>
        <dbReference type="ARBA" id="ARBA00022801"/>
    </source>
</evidence>
<dbReference type="Pfam" id="PF01546">
    <property type="entry name" value="Peptidase_M20"/>
    <property type="match status" value="1"/>
</dbReference>
<keyword evidence="2" id="KW-0464">Manganese</keyword>
<sequence>MTNEKILDKAREIKEWLTQVRREFHQYPELGTEEYMTAQKIASYLEDLKIEYLTGVAGTGVVGIIRGQGGGKTVALRADMDALPIEDAKNTPYKSKVKGKMHACGHDAHMTVVLGAARVLKGLENELSGNVKLFFQPAEETIGGAKRMIEEGVMENPLVDVVLGLHVNPEIPTGSISLKYGKVNAASDIFTINIYGQSGHGAYPHSATDAITAAAQVISALQTIVSRNVDPRDCAVISPGTIKGGSISNIIADKVEITGIVRTLSPVTRKEILRRLEDLVKQVAAGLGARGEVIWEEGYPSLINTDEFVDLIRRNAEDLLGKEKVHILTEASLGVEDFAYFLEKTPGAFFGLGCACKEKGITHSLHNKHFDIDEDCLSIGVALQVKNVLSILKQLFLE</sequence>
<keyword evidence="2" id="KW-0479">Metal-binding</keyword>
<evidence type="ECO:0000259" key="3">
    <source>
        <dbReference type="Pfam" id="PF07687"/>
    </source>
</evidence>
<dbReference type="FunFam" id="3.30.70.360:FF:000001">
    <property type="entry name" value="N-acetyldiaminopimelate deacetylase"/>
    <property type="match status" value="1"/>
</dbReference>
<dbReference type="PANTHER" id="PTHR11014">
    <property type="entry name" value="PEPTIDASE M20 FAMILY MEMBER"/>
    <property type="match status" value="1"/>
</dbReference>
<dbReference type="GO" id="GO:0050118">
    <property type="term" value="F:N-acetyldiaminopimelate deacetylase activity"/>
    <property type="evidence" value="ECO:0007669"/>
    <property type="project" value="UniProtKB-ARBA"/>
</dbReference>
<feature type="binding site" evidence="2">
    <location>
        <position position="140"/>
    </location>
    <ligand>
        <name>Mn(2+)</name>
        <dbReference type="ChEBI" id="CHEBI:29035"/>
        <label>2</label>
    </ligand>
</feature>
<feature type="binding site" evidence="2">
    <location>
        <position position="166"/>
    </location>
    <ligand>
        <name>Mn(2+)</name>
        <dbReference type="ChEBI" id="CHEBI:29035"/>
        <label>2</label>
    </ligand>
</feature>
<dbReference type="Gene3D" id="3.40.630.10">
    <property type="entry name" value="Zn peptidases"/>
    <property type="match status" value="1"/>
</dbReference>
<dbReference type="InterPro" id="IPR036264">
    <property type="entry name" value="Bact_exopeptidase_dim_dom"/>
</dbReference>
<feature type="domain" description="Peptidase M20 dimerisation" evidence="3">
    <location>
        <begin position="190"/>
        <end position="284"/>
    </location>
</feature>
<accession>A0A7G6E468</accession>
<feature type="binding site" evidence="2">
    <location>
        <position position="366"/>
    </location>
    <ligand>
        <name>Mn(2+)</name>
        <dbReference type="ChEBI" id="CHEBI:29035"/>
        <label>2</label>
    </ligand>
</feature>
<dbReference type="AlphaFoldDB" id="A0A7G6E468"/>
<dbReference type="PANTHER" id="PTHR11014:SF63">
    <property type="entry name" value="METALLOPEPTIDASE, PUTATIVE (AFU_ORTHOLOGUE AFUA_6G09600)-RELATED"/>
    <property type="match status" value="1"/>
</dbReference>
<dbReference type="KEGG" id="tfr:BR63_11465"/>
<evidence type="ECO:0000256" key="2">
    <source>
        <dbReference type="PIRSR" id="PIRSR005962-1"/>
    </source>
</evidence>
<comment type="cofactor">
    <cofactor evidence="2">
        <name>Mn(2+)</name>
        <dbReference type="ChEBI" id="CHEBI:29035"/>
    </cofactor>
    <text evidence="2">The Mn(2+) ion enhances activity.</text>
</comment>
<reference evidence="4 5" key="1">
    <citation type="journal article" date="2019" name="Front. Microbiol.">
        <title>Thermoanaerosceptrum fracticalcis gen. nov. sp. nov., a Novel Fumarate-Fermenting Microorganism From a Deep Fractured Carbonate Aquifer of the US Great Basin.</title>
        <authorList>
            <person name="Hamilton-Brehm S.D."/>
            <person name="Stewart L.E."/>
            <person name="Zavarin M."/>
            <person name="Caldwell M."/>
            <person name="Lawson P.A."/>
            <person name="Onstott T.C."/>
            <person name="Grzymski J."/>
            <person name="Neveux I."/>
            <person name="Lollar B.S."/>
            <person name="Russell C.E."/>
            <person name="Moser D.P."/>
        </authorList>
    </citation>
    <scope>NUCLEOTIDE SEQUENCE [LARGE SCALE GENOMIC DNA]</scope>
    <source>
        <strain evidence="4 5">DRI-13</strain>
    </source>
</reference>
<evidence type="ECO:0000313" key="4">
    <source>
        <dbReference type="EMBL" id="QNB46872.1"/>
    </source>
</evidence>
<name>A0A7G6E468_THEFR</name>
<dbReference type="InterPro" id="IPR002933">
    <property type="entry name" value="Peptidase_M20"/>
</dbReference>
<dbReference type="SUPFAM" id="SSF53187">
    <property type="entry name" value="Zn-dependent exopeptidases"/>
    <property type="match status" value="1"/>
</dbReference>
<gene>
    <name evidence="4" type="ORF">BR63_11465</name>
</gene>
<proteinExistence type="predicted"/>
<dbReference type="PIRSF" id="PIRSF005962">
    <property type="entry name" value="Pept_M20D_amidohydro"/>
    <property type="match status" value="1"/>
</dbReference>
<feature type="binding site" evidence="2">
    <location>
        <position position="106"/>
    </location>
    <ligand>
        <name>Mn(2+)</name>
        <dbReference type="ChEBI" id="CHEBI:29035"/>
        <label>2</label>
    </ligand>
</feature>
<dbReference type="InterPro" id="IPR017439">
    <property type="entry name" value="Amidohydrolase"/>
</dbReference>
<keyword evidence="5" id="KW-1185">Reference proteome</keyword>
<protein>
    <submittedName>
        <fullName evidence="4">Amidohydrolase</fullName>
    </submittedName>
</protein>
<dbReference type="RefSeq" id="WP_034420320.1">
    <property type="nucleotide sequence ID" value="NZ_CP045798.1"/>
</dbReference>
<dbReference type="Proteomes" id="UP000515847">
    <property type="component" value="Chromosome"/>
</dbReference>
<feature type="binding site" evidence="2">
    <location>
        <position position="104"/>
    </location>
    <ligand>
        <name>Mn(2+)</name>
        <dbReference type="ChEBI" id="CHEBI:29035"/>
        <label>2</label>
    </ligand>
</feature>
<dbReference type="Gene3D" id="3.30.70.360">
    <property type="match status" value="1"/>
</dbReference>